<keyword evidence="2" id="KW-0813">Transport</keyword>
<dbReference type="PANTHER" id="PTHR21426:SF13">
    <property type="entry name" value="OS08G0566700 PROTEIN"/>
    <property type="match status" value="1"/>
</dbReference>
<sequence>MSGQDFSHYQIDHDYWSASSTNSGNDDFDLQSMTAKGVKHLCSELAELKRESDEDFQKNVRDNYLLFFGISKGVKSMESELMLLKRKASTHKNLVQDLTSKTVLQFLQEKTLQLTSHNVSLSNFSSPSKLKAHTEHITGTLDTLFSEHRFDEAICVLEREEESSQIMQSEEDVSADEVMVYNTAIADRRAMLVHQLTLLAENPRVSAVELQKALMGLSKLGETNLATKLLLKYYHERIASGLYNLNSPKLFLHGLQLRDVSKYTFSMISQAVRSYVALHGETSCYPEELVQWTCEETEIFAAYLTKFVSSISETKNGLSIVVEAVHFAMSYCSLLESQRIIVLPCLIEHIRPRVEEVLQTHTNHYKNIISIVASTDTWRLEKYHISGVLTKCSSLALSQHLEYCLLTDSGWKFITLLQAFAEGVSPLVALHMEGSVLRGLVDMHSQYIEILEGVLLNDVTAQERAYKAVPLVERVTILANLETTTALFSCIVEDICGSFSNMRHEIDSFGLSIQDSIRQLRVRYCQQFVHGFLYPEPDNRALLCRSIDLHDNPGTNSLDPFSGYQEMYLELRTLQKLSEENHIEVDWSICLFKDLVEAVFACISSETESLSIAEDLSMDQHCINFMQVYLQKTQPREQICIDTNTYIVH</sequence>
<dbReference type="InterPro" id="IPR033961">
    <property type="entry name" value="Exo84"/>
</dbReference>
<dbReference type="SUPFAM" id="SSF74788">
    <property type="entry name" value="Cullin repeat-like"/>
    <property type="match status" value="1"/>
</dbReference>
<dbReference type="PANTHER" id="PTHR21426">
    <property type="entry name" value="EXOCYST COMPLEX COMPONENT 8"/>
    <property type="match status" value="1"/>
</dbReference>
<evidence type="ECO:0000259" key="4">
    <source>
        <dbReference type="Pfam" id="PF16528"/>
    </source>
</evidence>
<dbReference type="Pfam" id="PF08700">
    <property type="entry name" value="VPS51_Exo84_N"/>
    <property type="match status" value="1"/>
</dbReference>
<dbReference type="AlphaFoldDB" id="A0AAV3R2X9"/>
<dbReference type="InterPro" id="IPR016159">
    <property type="entry name" value="Cullin_repeat-like_dom_sf"/>
</dbReference>
<dbReference type="Proteomes" id="UP001454036">
    <property type="component" value="Unassembled WGS sequence"/>
</dbReference>
<evidence type="ECO:0000256" key="1">
    <source>
        <dbReference type="ARBA" id="ARBA00007210"/>
    </source>
</evidence>
<evidence type="ECO:0000313" key="5">
    <source>
        <dbReference type="EMBL" id="GAA0170214.1"/>
    </source>
</evidence>
<dbReference type="InterPro" id="IPR032403">
    <property type="entry name" value="Exo84_C"/>
</dbReference>
<comment type="similarity">
    <text evidence="1">Belongs to the EXO84 family.</text>
</comment>
<protein>
    <recommendedName>
        <fullName evidence="4">Exocyst component Exo84 C-terminal domain-containing protein</fullName>
    </recommendedName>
</protein>
<dbReference type="GO" id="GO:0006887">
    <property type="term" value="P:exocytosis"/>
    <property type="evidence" value="ECO:0007669"/>
    <property type="project" value="UniProtKB-KW"/>
</dbReference>
<keyword evidence="3" id="KW-0268">Exocytosis</keyword>
<gene>
    <name evidence="5" type="ORF">LIER_40913</name>
</gene>
<comment type="caution">
    <text evidence="5">The sequence shown here is derived from an EMBL/GenBank/DDBJ whole genome shotgun (WGS) entry which is preliminary data.</text>
</comment>
<feature type="domain" description="Exocyst component Exo84 C-terminal" evidence="4">
    <location>
        <begin position="141"/>
        <end position="315"/>
    </location>
</feature>
<dbReference type="EMBL" id="BAABME010024438">
    <property type="protein sequence ID" value="GAA0170214.1"/>
    <property type="molecule type" value="Genomic_DNA"/>
</dbReference>
<dbReference type="Pfam" id="PF16528">
    <property type="entry name" value="Exo84_C"/>
    <property type="match status" value="1"/>
</dbReference>
<dbReference type="GO" id="GO:0000145">
    <property type="term" value="C:exocyst"/>
    <property type="evidence" value="ECO:0007669"/>
    <property type="project" value="InterPro"/>
</dbReference>
<dbReference type="GO" id="GO:0008104">
    <property type="term" value="P:intracellular protein localization"/>
    <property type="evidence" value="ECO:0007669"/>
    <property type="project" value="TreeGrafter"/>
</dbReference>
<evidence type="ECO:0000256" key="3">
    <source>
        <dbReference type="ARBA" id="ARBA00022483"/>
    </source>
</evidence>
<organism evidence="5 6">
    <name type="scientific">Lithospermum erythrorhizon</name>
    <name type="common">Purple gromwell</name>
    <name type="synonym">Lithospermum officinale var. erythrorhizon</name>
    <dbReference type="NCBI Taxonomy" id="34254"/>
    <lineage>
        <taxon>Eukaryota</taxon>
        <taxon>Viridiplantae</taxon>
        <taxon>Streptophyta</taxon>
        <taxon>Embryophyta</taxon>
        <taxon>Tracheophyta</taxon>
        <taxon>Spermatophyta</taxon>
        <taxon>Magnoliopsida</taxon>
        <taxon>eudicotyledons</taxon>
        <taxon>Gunneridae</taxon>
        <taxon>Pentapetalae</taxon>
        <taxon>asterids</taxon>
        <taxon>lamiids</taxon>
        <taxon>Boraginales</taxon>
        <taxon>Boraginaceae</taxon>
        <taxon>Boraginoideae</taxon>
        <taxon>Lithospermeae</taxon>
        <taxon>Lithospermum</taxon>
    </lineage>
</organism>
<reference evidence="5 6" key="1">
    <citation type="submission" date="2024-01" db="EMBL/GenBank/DDBJ databases">
        <title>The complete chloroplast genome sequence of Lithospermum erythrorhizon: insights into the phylogenetic relationship among Boraginaceae species and the maternal lineages of purple gromwells.</title>
        <authorList>
            <person name="Okada T."/>
            <person name="Watanabe K."/>
        </authorList>
    </citation>
    <scope>NUCLEOTIDE SEQUENCE [LARGE SCALE GENOMIC DNA]</scope>
</reference>
<evidence type="ECO:0000256" key="2">
    <source>
        <dbReference type="ARBA" id="ARBA00022448"/>
    </source>
</evidence>
<dbReference type="GO" id="GO:0006893">
    <property type="term" value="P:Golgi to plasma membrane transport"/>
    <property type="evidence" value="ECO:0007669"/>
    <property type="project" value="TreeGrafter"/>
</dbReference>
<name>A0AAV3R2X9_LITER</name>
<proteinExistence type="inferred from homology"/>
<accession>A0AAV3R2X9</accession>
<keyword evidence="6" id="KW-1185">Reference proteome</keyword>
<evidence type="ECO:0000313" key="6">
    <source>
        <dbReference type="Proteomes" id="UP001454036"/>
    </source>
</evidence>